<dbReference type="Proteomes" id="UP000813461">
    <property type="component" value="Unassembled WGS sequence"/>
</dbReference>
<accession>A0A8K0VUH6</accession>
<dbReference type="Pfam" id="PF06985">
    <property type="entry name" value="HET"/>
    <property type="match status" value="1"/>
</dbReference>
<dbReference type="OrthoDB" id="2958217at2759"/>
<dbReference type="EMBL" id="JAGMVJ010000018">
    <property type="protein sequence ID" value="KAH7077394.1"/>
    <property type="molecule type" value="Genomic_DNA"/>
</dbReference>
<name>A0A8K0VUH6_9PLEO</name>
<evidence type="ECO:0000313" key="2">
    <source>
        <dbReference type="EMBL" id="KAH7077394.1"/>
    </source>
</evidence>
<gene>
    <name evidence="2" type="ORF">FB567DRAFT_451416</name>
</gene>
<protein>
    <submittedName>
        <fullName evidence="2">Heterokaryon incompatibility protein-domain-containing protein</fullName>
    </submittedName>
</protein>
<feature type="domain" description="Heterokaryon incompatibility" evidence="1">
    <location>
        <begin position="96"/>
        <end position="194"/>
    </location>
</feature>
<dbReference type="PANTHER" id="PTHR33112">
    <property type="entry name" value="DOMAIN PROTEIN, PUTATIVE-RELATED"/>
    <property type="match status" value="1"/>
</dbReference>
<dbReference type="AlphaFoldDB" id="A0A8K0VUH6"/>
<dbReference type="PANTHER" id="PTHR33112:SF10">
    <property type="entry name" value="TOL"/>
    <property type="match status" value="1"/>
</dbReference>
<comment type="caution">
    <text evidence="2">The sequence shown here is derived from an EMBL/GenBank/DDBJ whole genome shotgun (WGS) entry which is preliminary data.</text>
</comment>
<dbReference type="InterPro" id="IPR010730">
    <property type="entry name" value="HET"/>
</dbReference>
<evidence type="ECO:0000259" key="1">
    <source>
        <dbReference type="Pfam" id="PF06985"/>
    </source>
</evidence>
<keyword evidence="3" id="KW-1185">Reference proteome</keyword>
<evidence type="ECO:0000313" key="3">
    <source>
        <dbReference type="Proteomes" id="UP000813461"/>
    </source>
</evidence>
<reference evidence="2" key="1">
    <citation type="journal article" date="2021" name="Nat. Commun.">
        <title>Genetic determinants of endophytism in the Arabidopsis root mycobiome.</title>
        <authorList>
            <person name="Mesny F."/>
            <person name="Miyauchi S."/>
            <person name="Thiergart T."/>
            <person name="Pickel B."/>
            <person name="Atanasova L."/>
            <person name="Karlsson M."/>
            <person name="Huettel B."/>
            <person name="Barry K.W."/>
            <person name="Haridas S."/>
            <person name="Chen C."/>
            <person name="Bauer D."/>
            <person name="Andreopoulos W."/>
            <person name="Pangilinan J."/>
            <person name="LaButti K."/>
            <person name="Riley R."/>
            <person name="Lipzen A."/>
            <person name="Clum A."/>
            <person name="Drula E."/>
            <person name="Henrissat B."/>
            <person name="Kohler A."/>
            <person name="Grigoriev I.V."/>
            <person name="Martin F.M."/>
            <person name="Hacquard S."/>
        </authorList>
    </citation>
    <scope>NUCLEOTIDE SEQUENCE</scope>
    <source>
        <strain evidence="2">MPI-SDFR-AT-0120</strain>
    </source>
</reference>
<organism evidence="2 3">
    <name type="scientific">Paraphoma chrysanthemicola</name>
    <dbReference type="NCBI Taxonomy" id="798071"/>
    <lineage>
        <taxon>Eukaryota</taxon>
        <taxon>Fungi</taxon>
        <taxon>Dikarya</taxon>
        <taxon>Ascomycota</taxon>
        <taxon>Pezizomycotina</taxon>
        <taxon>Dothideomycetes</taxon>
        <taxon>Pleosporomycetidae</taxon>
        <taxon>Pleosporales</taxon>
        <taxon>Pleosporineae</taxon>
        <taxon>Phaeosphaeriaceae</taxon>
        <taxon>Paraphoma</taxon>
    </lineage>
</organism>
<feature type="non-terminal residue" evidence="2">
    <location>
        <position position="374"/>
    </location>
</feature>
<proteinExistence type="predicted"/>
<sequence>MDIRESISGRGRIQDDEKVTSSTLIFRRTDAFEVLQQARGWIHQCQDHHTKCRARDSDAEGSGFVPTRLIRVNTVDGVLKSVRLREHGEIDSKSKYLTLSHCWGAAKSILLEQNSLTKFRSAIPLAQLPKTFKDAMLVTTQLGYEFVWIDSLCIIQDSNEDWVRESALMGEIYRNSACTIAALGAKDSNGGCFQERCALSFLGCRFGPDFVIMGERQQDWLHSRAWVLQERCLATRTLNFGANFVSYDCVEGSNDEMNWTQQMPTLKGRYSQLTIRNRGLWTKIEGEWRDSWLDDWWWILGEYTKCNLTYISDKWTAIQGLATTMADLNNVNIINGLWEPALAQELLWVADSMGSSRLSVGWPSWSWLSIDGAV</sequence>